<protein>
    <submittedName>
        <fullName evidence="1">FAD-binding dehydrogenase</fullName>
    </submittedName>
</protein>
<sequence length="44" mass="4626">DGTTRLEYSDVKITTLPPARCVYGGEADAADKAEAANKKEKANG</sequence>
<gene>
    <name evidence="1" type="ORF">GKE65_18575</name>
</gene>
<dbReference type="AlphaFoldDB" id="A0A6C9QFC2"/>
<proteinExistence type="predicted"/>
<dbReference type="EMBL" id="WKRU01000221">
    <property type="protein sequence ID" value="MSL40175.1"/>
    <property type="molecule type" value="Genomic_DNA"/>
</dbReference>
<comment type="caution">
    <text evidence="1">The sequence shown here is derived from an EMBL/GenBank/DDBJ whole genome shotgun (WGS) entry which is preliminary data.</text>
</comment>
<dbReference type="Gene3D" id="4.10.80.40">
    <property type="entry name" value="succinate dehydrogenase protein domain"/>
    <property type="match status" value="1"/>
</dbReference>
<name>A0A6C9QFC2_ECOLX</name>
<reference evidence="1" key="1">
    <citation type="journal article" date="2019" name="Nat. Med.">
        <title>A library of human gut bacterial isolates paired with longitudinal multiomics data enables mechanistic microbiome research.</title>
        <authorList>
            <person name="Poyet M."/>
            <person name="Groussin M."/>
            <person name="Gibbons S.M."/>
            <person name="Avila-Pacheco J."/>
            <person name="Jiang X."/>
            <person name="Kearney S.M."/>
            <person name="Perrotta A.R."/>
            <person name="Berdy B."/>
            <person name="Zhao S."/>
            <person name="Lieberman T.D."/>
            <person name="Swanson P.K."/>
            <person name="Smith M."/>
            <person name="Roesemann S."/>
            <person name="Alexander J.E."/>
            <person name="Rich S.A."/>
            <person name="Livny J."/>
            <person name="Vlamakis H."/>
            <person name="Clish C."/>
            <person name="Bullock K."/>
            <person name="Deik A."/>
            <person name="Scott J."/>
            <person name="Pierce K.A."/>
            <person name="Xavier R.J."/>
            <person name="Alm E.J."/>
        </authorList>
    </citation>
    <scope>NUCLEOTIDE SEQUENCE</scope>
    <source>
        <strain evidence="1">BIOML-A446</strain>
    </source>
</reference>
<accession>A0A6C9QFC2</accession>
<organism evidence="1">
    <name type="scientific">Escherichia coli</name>
    <dbReference type="NCBI Taxonomy" id="562"/>
    <lineage>
        <taxon>Bacteria</taxon>
        <taxon>Pseudomonadati</taxon>
        <taxon>Pseudomonadota</taxon>
        <taxon>Gammaproteobacteria</taxon>
        <taxon>Enterobacterales</taxon>
        <taxon>Enterobacteriaceae</taxon>
        <taxon>Escherichia</taxon>
    </lineage>
</organism>
<evidence type="ECO:0000313" key="1">
    <source>
        <dbReference type="EMBL" id="MSL40175.1"/>
    </source>
</evidence>
<feature type="non-terminal residue" evidence="1">
    <location>
        <position position="1"/>
    </location>
</feature>